<dbReference type="EMBL" id="JBHUOX010000001">
    <property type="protein sequence ID" value="MFD2998744.1"/>
    <property type="molecule type" value="Genomic_DNA"/>
</dbReference>
<keyword evidence="5" id="KW-1185">Reference proteome</keyword>
<gene>
    <name evidence="4" type="ORF">ACFS7Z_00085</name>
</gene>
<dbReference type="Gene3D" id="1.10.10.60">
    <property type="entry name" value="Homeodomain-like"/>
    <property type="match status" value="1"/>
</dbReference>
<dbReference type="PROSITE" id="PS01124">
    <property type="entry name" value="HTH_ARAC_FAMILY_2"/>
    <property type="match status" value="1"/>
</dbReference>
<accession>A0ABW6BQS3</accession>
<dbReference type="InterPro" id="IPR009057">
    <property type="entry name" value="Homeodomain-like_sf"/>
</dbReference>
<dbReference type="PANTHER" id="PTHR47893">
    <property type="entry name" value="REGULATORY PROTEIN PCHR"/>
    <property type="match status" value="1"/>
</dbReference>
<proteinExistence type="predicted"/>
<dbReference type="Pfam" id="PF12833">
    <property type="entry name" value="HTH_18"/>
    <property type="match status" value="1"/>
</dbReference>
<sequence length="339" mass="38488">MLSLSFEEFQELLTQNVRTTEEVKPNEGLYHTTYSSQINTPLCKGSALNIVIREGITLIRTQLNFLQDTTIEMKSFLPQIGFGYCLSGRMEGFRQNSLPREDSKLQYALSSRSGMIYATAASHGWMKLDKGKPFKALYLLFSYQAFRQLIGEQLNAMPQEFLGAIEAENGYYLREVKLSSQVVALGEAIFNNPYSGKSKEFYREAKVIELIAYQIDELTKPAKEVNSTGVKLTAKEEKLLEYCKQVLISSLENPPSLIELAKELGMSDYRLKNGFRQQYGLTPYRFVVDNRMIQAKELLQKGEMTVSEVATSVGFTSLGTFSNSFYEKFGIRPSELNER</sequence>
<dbReference type="RefSeq" id="WP_377478999.1">
    <property type="nucleotide sequence ID" value="NZ_JBHUOX010000001.1"/>
</dbReference>
<feature type="domain" description="HTH araC/xylS-type" evidence="3">
    <location>
        <begin position="241"/>
        <end position="339"/>
    </location>
</feature>
<keyword evidence="1" id="KW-0805">Transcription regulation</keyword>
<dbReference type="PANTHER" id="PTHR47893:SF1">
    <property type="entry name" value="REGULATORY PROTEIN PCHR"/>
    <property type="match status" value="1"/>
</dbReference>
<dbReference type="SUPFAM" id="SSF46689">
    <property type="entry name" value="Homeodomain-like"/>
    <property type="match status" value="2"/>
</dbReference>
<protein>
    <submittedName>
        <fullName evidence="4">Helix-turn-helix domain-containing protein</fullName>
    </submittedName>
</protein>
<reference evidence="5" key="1">
    <citation type="journal article" date="2019" name="Int. J. Syst. Evol. Microbiol.">
        <title>The Global Catalogue of Microorganisms (GCM) 10K type strain sequencing project: providing services to taxonomists for standard genome sequencing and annotation.</title>
        <authorList>
            <consortium name="The Broad Institute Genomics Platform"/>
            <consortium name="The Broad Institute Genome Sequencing Center for Infectious Disease"/>
            <person name="Wu L."/>
            <person name="Ma J."/>
        </authorList>
    </citation>
    <scope>NUCLEOTIDE SEQUENCE [LARGE SCALE GENOMIC DNA]</scope>
    <source>
        <strain evidence="5">KCTC 23984</strain>
    </source>
</reference>
<evidence type="ECO:0000313" key="4">
    <source>
        <dbReference type="EMBL" id="MFD2998744.1"/>
    </source>
</evidence>
<comment type="caution">
    <text evidence="4">The sequence shown here is derived from an EMBL/GenBank/DDBJ whole genome shotgun (WGS) entry which is preliminary data.</text>
</comment>
<evidence type="ECO:0000313" key="5">
    <source>
        <dbReference type="Proteomes" id="UP001597641"/>
    </source>
</evidence>
<dbReference type="SMART" id="SM00342">
    <property type="entry name" value="HTH_ARAC"/>
    <property type="match status" value="1"/>
</dbReference>
<dbReference type="InterPro" id="IPR053142">
    <property type="entry name" value="PchR_regulatory_protein"/>
</dbReference>
<evidence type="ECO:0000259" key="3">
    <source>
        <dbReference type="PROSITE" id="PS01124"/>
    </source>
</evidence>
<organism evidence="4 5">
    <name type="scientific">Pontibacter toksunensis</name>
    <dbReference type="NCBI Taxonomy" id="1332631"/>
    <lineage>
        <taxon>Bacteria</taxon>
        <taxon>Pseudomonadati</taxon>
        <taxon>Bacteroidota</taxon>
        <taxon>Cytophagia</taxon>
        <taxon>Cytophagales</taxon>
        <taxon>Hymenobacteraceae</taxon>
        <taxon>Pontibacter</taxon>
    </lineage>
</organism>
<dbReference type="Proteomes" id="UP001597641">
    <property type="component" value="Unassembled WGS sequence"/>
</dbReference>
<evidence type="ECO:0000256" key="1">
    <source>
        <dbReference type="ARBA" id="ARBA00023015"/>
    </source>
</evidence>
<evidence type="ECO:0000256" key="2">
    <source>
        <dbReference type="ARBA" id="ARBA00023163"/>
    </source>
</evidence>
<dbReference type="InterPro" id="IPR018060">
    <property type="entry name" value="HTH_AraC"/>
</dbReference>
<name>A0ABW6BQS3_9BACT</name>
<keyword evidence="2" id="KW-0804">Transcription</keyword>